<sequence>MTSKLGLIGLRDTFEARFDWPEGFGYLVTSLARFDRLPSAGEPESANPRDAAVAASAIAGYGVPGQIRDEPDAQLSVRDVAIGLCFYVYACVNSRVTQVGVAWRSCASMNSCVTQLFLWEQLRDAAVLVGTVASLKQLRDAATEMRGATSWLRGASVLKATYFKQLRDATVEWCGASAEMRYAAVLQGAQLGSSCVTQLCRRVTRLCCCVTQLWLIWARPARVDQPLMSPGRHCWLWGLRCRIAPHAASFPVRYAICIDGAVERLSAHLRVRVQRDDSHTRRLRCYYWPALHWSSSPAGRSIPDGHSRGPISPFLARCHLTDLVHRAGMYVL</sequence>
<keyword evidence="2" id="KW-1185">Reference proteome</keyword>
<accession>A0A067JD29</accession>
<evidence type="ECO:0000313" key="2">
    <source>
        <dbReference type="Proteomes" id="UP000027138"/>
    </source>
</evidence>
<dbReference type="AlphaFoldDB" id="A0A067JD29"/>
<evidence type="ECO:0000313" key="1">
    <source>
        <dbReference type="EMBL" id="KDP20663.1"/>
    </source>
</evidence>
<proteinExistence type="predicted"/>
<protein>
    <submittedName>
        <fullName evidence="1">Uncharacterized protein</fullName>
    </submittedName>
</protein>
<dbReference type="Proteomes" id="UP000027138">
    <property type="component" value="Unassembled WGS sequence"/>
</dbReference>
<name>A0A067JD29_JATCU</name>
<gene>
    <name evidence="1" type="ORF">JCGZ_03862</name>
</gene>
<reference evidence="1 2" key="1">
    <citation type="journal article" date="2014" name="PLoS ONE">
        <title>Global Analysis of Gene Expression Profiles in Physic Nut (Jatropha curcas L.) Seedlings Exposed to Salt Stress.</title>
        <authorList>
            <person name="Zhang L."/>
            <person name="Zhang C."/>
            <person name="Wu P."/>
            <person name="Chen Y."/>
            <person name="Li M."/>
            <person name="Jiang H."/>
            <person name="Wu G."/>
        </authorList>
    </citation>
    <scope>NUCLEOTIDE SEQUENCE [LARGE SCALE GENOMIC DNA]</scope>
    <source>
        <strain evidence="2">cv. GZQX0401</strain>
        <tissue evidence="1">Young leaves</tissue>
    </source>
</reference>
<dbReference type="EMBL" id="KK915666">
    <property type="protein sequence ID" value="KDP20663.1"/>
    <property type="molecule type" value="Genomic_DNA"/>
</dbReference>
<organism evidence="1 2">
    <name type="scientific">Jatropha curcas</name>
    <name type="common">Barbados nut</name>
    <dbReference type="NCBI Taxonomy" id="180498"/>
    <lineage>
        <taxon>Eukaryota</taxon>
        <taxon>Viridiplantae</taxon>
        <taxon>Streptophyta</taxon>
        <taxon>Embryophyta</taxon>
        <taxon>Tracheophyta</taxon>
        <taxon>Spermatophyta</taxon>
        <taxon>Magnoliopsida</taxon>
        <taxon>eudicotyledons</taxon>
        <taxon>Gunneridae</taxon>
        <taxon>Pentapetalae</taxon>
        <taxon>rosids</taxon>
        <taxon>fabids</taxon>
        <taxon>Malpighiales</taxon>
        <taxon>Euphorbiaceae</taxon>
        <taxon>Crotonoideae</taxon>
        <taxon>Jatropheae</taxon>
        <taxon>Jatropha</taxon>
    </lineage>
</organism>